<name>A0ABQ8TGL9_PERAM</name>
<evidence type="ECO:0000313" key="2">
    <source>
        <dbReference type="EMBL" id="KAJ4444887.1"/>
    </source>
</evidence>
<proteinExistence type="predicted"/>
<evidence type="ECO:0000313" key="3">
    <source>
        <dbReference type="Proteomes" id="UP001148838"/>
    </source>
</evidence>
<evidence type="ECO:0000256" key="1">
    <source>
        <dbReference type="SAM" id="MobiDB-lite"/>
    </source>
</evidence>
<sequence>MVIGRKVKKVNLRILNEAVEQVDSFRCLRCTISILYSQRQRFRHVSFGTNPVNEPVQLGMVPPKYTSREQSANHSRQSYRPHTAAKARYSHFAFLGLQKEMAQNHLQRCPFPALFSTSPGTGSGNDPPRRSLILCTPFICYCCPSLTDGLSGFRESDALGGPPCLNPDKARSHPRRVPDGSNKAGIQKTMVLPLLVGTGVTAATLLQMGEECSMNLTERTGGKK</sequence>
<comment type="caution">
    <text evidence="2">The sequence shown here is derived from an EMBL/GenBank/DDBJ whole genome shotgun (WGS) entry which is preliminary data.</text>
</comment>
<organism evidence="2 3">
    <name type="scientific">Periplaneta americana</name>
    <name type="common">American cockroach</name>
    <name type="synonym">Blatta americana</name>
    <dbReference type="NCBI Taxonomy" id="6978"/>
    <lineage>
        <taxon>Eukaryota</taxon>
        <taxon>Metazoa</taxon>
        <taxon>Ecdysozoa</taxon>
        <taxon>Arthropoda</taxon>
        <taxon>Hexapoda</taxon>
        <taxon>Insecta</taxon>
        <taxon>Pterygota</taxon>
        <taxon>Neoptera</taxon>
        <taxon>Polyneoptera</taxon>
        <taxon>Dictyoptera</taxon>
        <taxon>Blattodea</taxon>
        <taxon>Blattoidea</taxon>
        <taxon>Blattidae</taxon>
        <taxon>Blattinae</taxon>
        <taxon>Periplaneta</taxon>
    </lineage>
</organism>
<gene>
    <name evidence="2" type="ORF">ANN_06684</name>
</gene>
<feature type="region of interest" description="Disordered" evidence="1">
    <location>
        <begin position="164"/>
        <end position="183"/>
    </location>
</feature>
<protein>
    <submittedName>
        <fullName evidence="2">Uncharacterized protein</fullName>
    </submittedName>
</protein>
<dbReference type="EMBL" id="JAJSOF020000011">
    <property type="protein sequence ID" value="KAJ4444887.1"/>
    <property type="molecule type" value="Genomic_DNA"/>
</dbReference>
<reference evidence="2 3" key="1">
    <citation type="journal article" date="2022" name="Allergy">
        <title>Genome assembly and annotation of Periplaneta americana reveal a comprehensive cockroach allergen profile.</title>
        <authorList>
            <person name="Wang L."/>
            <person name="Xiong Q."/>
            <person name="Saelim N."/>
            <person name="Wang L."/>
            <person name="Nong W."/>
            <person name="Wan A.T."/>
            <person name="Shi M."/>
            <person name="Liu X."/>
            <person name="Cao Q."/>
            <person name="Hui J.H.L."/>
            <person name="Sookrung N."/>
            <person name="Leung T.F."/>
            <person name="Tungtrongchitr A."/>
            <person name="Tsui S.K.W."/>
        </authorList>
    </citation>
    <scope>NUCLEOTIDE SEQUENCE [LARGE SCALE GENOMIC DNA]</scope>
    <source>
        <strain evidence="2">PWHHKU_190912</strain>
    </source>
</reference>
<keyword evidence="3" id="KW-1185">Reference proteome</keyword>
<dbReference type="Proteomes" id="UP001148838">
    <property type="component" value="Unassembled WGS sequence"/>
</dbReference>
<accession>A0ABQ8TGL9</accession>